<feature type="binding site" evidence="5">
    <location>
        <position position="590"/>
    </location>
    <ligand>
        <name>FAD</name>
        <dbReference type="ChEBI" id="CHEBI:57692"/>
    </ligand>
</feature>
<feature type="binding site" evidence="5">
    <location>
        <position position="275"/>
    </location>
    <ligand>
        <name>FAD</name>
        <dbReference type="ChEBI" id="CHEBI:57692"/>
    </ligand>
</feature>
<dbReference type="InterPro" id="IPR000172">
    <property type="entry name" value="GMC_OxRdtase_N"/>
</dbReference>
<evidence type="ECO:0000313" key="8">
    <source>
        <dbReference type="Proteomes" id="UP000790347"/>
    </source>
</evidence>
<dbReference type="AlphaFoldDB" id="A0A922L0L2"/>
<evidence type="ECO:0000313" key="7">
    <source>
        <dbReference type="EMBL" id="KAH9490501.1"/>
    </source>
</evidence>
<dbReference type="Gene3D" id="3.50.50.60">
    <property type="entry name" value="FAD/NAD(P)-binding domain"/>
    <property type="match status" value="1"/>
</dbReference>
<dbReference type="Proteomes" id="UP000790347">
    <property type="component" value="Unassembled WGS sequence"/>
</dbReference>
<dbReference type="PANTHER" id="PTHR11552">
    <property type="entry name" value="GLUCOSE-METHANOL-CHOLINE GMC OXIDOREDUCTASE"/>
    <property type="match status" value="1"/>
</dbReference>
<feature type="binding site" evidence="5">
    <location>
        <begin position="142"/>
        <end position="145"/>
    </location>
    <ligand>
        <name>FAD</name>
        <dbReference type="ChEBI" id="CHEBI:57692"/>
    </ligand>
</feature>
<feature type="binding site" evidence="5">
    <location>
        <position position="134"/>
    </location>
    <ligand>
        <name>FAD</name>
        <dbReference type="ChEBI" id="CHEBI:57692"/>
    </ligand>
</feature>
<dbReference type="GO" id="GO:0050660">
    <property type="term" value="F:flavin adenine dinucleotide binding"/>
    <property type="evidence" value="ECO:0007669"/>
    <property type="project" value="InterPro"/>
</dbReference>
<keyword evidence="3" id="KW-0285">Flavoprotein</keyword>
<reference evidence="7" key="2">
    <citation type="journal article" date="2022" name="Res Sq">
        <title>Comparative Genomics Reveals Insights into the Divergent Evolution of Astigmatic Mites and Household Pest Adaptations.</title>
        <authorList>
            <person name="Xiong Q."/>
            <person name="Wan A.T.-Y."/>
            <person name="Liu X.-Y."/>
            <person name="Fung C.S.-H."/>
            <person name="Xiao X."/>
            <person name="Malainual N."/>
            <person name="Hou J."/>
            <person name="Wang L."/>
            <person name="Wang M."/>
            <person name="Yang K."/>
            <person name="Cui Y."/>
            <person name="Leung E."/>
            <person name="Nong W."/>
            <person name="Shin S.-K."/>
            <person name="Au S."/>
            <person name="Jeong K.Y."/>
            <person name="Chew F.T."/>
            <person name="Hui J."/>
            <person name="Leung T.F."/>
            <person name="Tungtrongchitr A."/>
            <person name="Zhong N."/>
            <person name="Liu Z."/>
            <person name="Tsui S."/>
        </authorList>
    </citation>
    <scope>NUCLEOTIDE SEQUENCE</scope>
    <source>
        <strain evidence="7">Derf</strain>
        <tissue evidence="7">Whole organism</tissue>
    </source>
</reference>
<dbReference type="InterPro" id="IPR012132">
    <property type="entry name" value="GMC_OxRdtase"/>
</dbReference>
<sequence length="622" mass="70267">MEPQVLFARQPVLPQLPTLPSLTVQLLTVSVIILQRTIRHNSITTKQPIADQYDFLVVGSGTAGAILAARLTENPNINVLVLEAGGPQTIATDTPSWARQEVGTEVDWGYATISQLPYSGRAFDGHVGLPRGLVVGGSHNLNYLVYSRGSPRDYDSWVEEFGATGWSYREVLPYFIRSENNTDQKIIAMNSAYHSTSGPVSVMTPKNPDPIISIFKEELMKRGIPEVDQNGPTQLGINYFQQTIYENATRSTTASAYLEANVERPNLQILTKAFVTRILFNETRDKDGRITAIGLEYEHENQTQRVYASREVILSAGSINSPQLLMLSGIGPSNHLNEFGIETLVDLPVGYNLKDHIFVQLDYEIFNESLITSGIEWTLENMYYNFVDSAGPLSQFPLVYMYFNSRMNNETDWPDLQIDFTVSPLVNDLEQIVARYSPIYRDQWRNYYRSHVGQKNRLGILCFHYRPRSTGRLYLNSSDPHDFPLIDTRYLTDPYDVNSMVEVISTALELASMPPFNQYVRLYRQPIPGCQLCPNGPIWKCRSYLECYARTITTTVGHQVGTCKMGNTTDSVVDPRLRVRGVNRLRVIDGSIYPHITNGNTNAPIMMFAEYGFDMIRQDNGI</sequence>
<dbReference type="GO" id="GO:0016614">
    <property type="term" value="F:oxidoreductase activity, acting on CH-OH group of donors"/>
    <property type="evidence" value="ECO:0007669"/>
    <property type="project" value="InterPro"/>
</dbReference>
<proteinExistence type="inferred from homology"/>
<reference evidence="7" key="1">
    <citation type="submission" date="2013-05" db="EMBL/GenBank/DDBJ databases">
        <authorList>
            <person name="Yim A.K.Y."/>
            <person name="Chan T.F."/>
            <person name="Ji K.M."/>
            <person name="Liu X.Y."/>
            <person name="Zhou J.W."/>
            <person name="Li R.Q."/>
            <person name="Yang K.Y."/>
            <person name="Li J."/>
            <person name="Li M."/>
            <person name="Law P.T.W."/>
            <person name="Wu Y.L."/>
            <person name="Cai Z.L."/>
            <person name="Qin H."/>
            <person name="Bao Y."/>
            <person name="Leung R.K.K."/>
            <person name="Ng P.K.S."/>
            <person name="Zou J."/>
            <person name="Zhong X.J."/>
            <person name="Ran P.X."/>
            <person name="Zhong N.S."/>
            <person name="Liu Z.G."/>
            <person name="Tsui S.K.W."/>
        </authorList>
    </citation>
    <scope>NUCLEOTIDE SEQUENCE</scope>
    <source>
        <strain evidence="7">Derf</strain>
        <tissue evidence="7">Whole organism</tissue>
    </source>
</reference>
<dbReference type="Pfam" id="PF05199">
    <property type="entry name" value="GMC_oxred_C"/>
    <property type="match status" value="1"/>
</dbReference>
<evidence type="ECO:0000256" key="1">
    <source>
        <dbReference type="ARBA" id="ARBA00001974"/>
    </source>
</evidence>
<evidence type="ECO:0000256" key="3">
    <source>
        <dbReference type="ARBA" id="ARBA00022630"/>
    </source>
</evidence>
<dbReference type="SUPFAM" id="SSF54373">
    <property type="entry name" value="FAD-linked reductases, C-terminal domain"/>
    <property type="match status" value="1"/>
</dbReference>
<protein>
    <recommendedName>
        <fullName evidence="6">Glucose-methanol-choline oxidoreductase N-terminal domain-containing protein</fullName>
    </recommendedName>
</protein>
<evidence type="ECO:0000259" key="6">
    <source>
        <dbReference type="PROSITE" id="PS00624"/>
    </source>
</evidence>
<dbReference type="EMBL" id="ASGP02000010">
    <property type="protein sequence ID" value="KAH9490501.1"/>
    <property type="molecule type" value="Genomic_DNA"/>
</dbReference>
<organism evidence="7 8">
    <name type="scientific">Dermatophagoides farinae</name>
    <name type="common">American house dust mite</name>
    <dbReference type="NCBI Taxonomy" id="6954"/>
    <lineage>
        <taxon>Eukaryota</taxon>
        <taxon>Metazoa</taxon>
        <taxon>Ecdysozoa</taxon>
        <taxon>Arthropoda</taxon>
        <taxon>Chelicerata</taxon>
        <taxon>Arachnida</taxon>
        <taxon>Acari</taxon>
        <taxon>Acariformes</taxon>
        <taxon>Sarcoptiformes</taxon>
        <taxon>Astigmata</taxon>
        <taxon>Psoroptidia</taxon>
        <taxon>Analgoidea</taxon>
        <taxon>Pyroglyphidae</taxon>
        <taxon>Dermatophagoidinae</taxon>
        <taxon>Dermatophagoides</taxon>
    </lineage>
</organism>
<dbReference type="PIRSF" id="PIRSF000137">
    <property type="entry name" value="Alcohol_oxidase"/>
    <property type="match status" value="1"/>
</dbReference>
<evidence type="ECO:0000256" key="2">
    <source>
        <dbReference type="ARBA" id="ARBA00010790"/>
    </source>
</evidence>
<evidence type="ECO:0000256" key="4">
    <source>
        <dbReference type="ARBA" id="ARBA00022827"/>
    </source>
</evidence>
<dbReference type="PROSITE" id="PS00624">
    <property type="entry name" value="GMC_OXRED_2"/>
    <property type="match status" value="1"/>
</dbReference>
<dbReference type="Gene3D" id="3.30.560.10">
    <property type="entry name" value="Glucose Oxidase, domain 3"/>
    <property type="match status" value="1"/>
</dbReference>
<keyword evidence="8" id="KW-1185">Reference proteome</keyword>
<dbReference type="InterPro" id="IPR036188">
    <property type="entry name" value="FAD/NAD-bd_sf"/>
</dbReference>
<feature type="domain" description="Glucose-methanol-choline oxidoreductase N-terminal" evidence="6">
    <location>
        <begin position="317"/>
        <end position="331"/>
    </location>
</feature>
<accession>A0A922L0L2</accession>
<comment type="cofactor">
    <cofactor evidence="1 5">
        <name>FAD</name>
        <dbReference type="ChEBI" id="CHEBI:57692"/>
    </cofactor>
</comment>
<evidence type="ECO:0000256" key="5">
    <source>
        <dbReference type="PIRSR" id="PIRSR000137-2"/>
    </source>
</evidence>
<dbReference type="InterPro" id="IPR007867">
    <property type="entry name" value="GMC_OxRtase_C"/>
</dbReference>
<comment type="similarity">
    <text evidence="2">Belongs to the GMC oxidoreductase family.</text>
</comment>
<comment type="caution">
    <text evidence="7">The sequence shown here is derived from an EMBL/GenBank/DDBJ whole genome shotgun (WGS) entry which is preliminary data.</text>
</comment>
<dbReference type="SUPFAM" id="SSF51905">
    <property type="entry name" value="FAD/NAD(P)-binding domain"/>
    <property type="match status" value="1"/>
</dbReference>
<gene>
    <name evidence="7" type="ORF">DERF_016700</name>
</gene>
<dbReference type="PANTHER" id="PTHR11552:SF147">
    <property type="entry name" value="CHOLINE DEHYDROGENASE, MITOCHONDRIAL"/>
    <property type="match status" value="1"/>
</dbReference>
<dbReference type="Pfam" id="PF00732">
    <property type="entry name" value="GMC_oxred_N"/>
    <property type="match status" value="1"/>
</dbReference>
<keyword evidence="4 5" id="KW-0274">FAD</keyword>
<name>A0A922L0L2_DERFA</name>